<dbReference type="Pfam" id="PF22081">
    <property type="entry name" value="SwaI-like"/>
    <property type="match status" value="1"/>
</dbReference>
<keyword evidence="2" id="KW-1185">Reference proteome</keyword>
<protein>
    <recommendedName>
        <fullName evidence="3">Restriction endonuclease</fullName>
    </recommendedName>
</protein>
<sequence>MEIKKYEEDLIAELETVVNEIITETPKLDIAVKKGERVGDAISKFFEDNFVAKTQNHAHFSNSEASPSGKTKNPWDARTDYTIQGFKQDVWIDFKAVNVENDDTNPDSGTPDKIIAHILNNNFYLVFIYVFYQGSGNGLEFVQVDGKYVKPYFLKDISSTFRITPANQMQVNGSAEPEYRTREEFLQLLLTKKVESNERKLKKSTQELENLKAGLFKKTKTMEIKLSDLSANNKAQEDAINNLK</sequence>
<reference evidence="1 2" key="1">
    <citation type="submission" date="2024-05" db="EMBL/GenBank/DDBJ databases">
        <authorList>
            <person name="Duchaud E."/>
        </authorList>
    </citation>
    <scope>NUCLEOTIDE SEQUENCE [LARGE SCALE GENOMIC DNA]</scope>
    <source>
        <strain evidence="1">Ena-SAMPLE-TAB-13-05-2024-13:56:06:370-140309</strain>
    </source>
</reference>
<evidence type="ECO:0000313" key="2">
    <source>
        <dbReference type="Proteomes" id="UP001497514"/>
    </source>
</evidence>
<dbReference type="InterPro" id="IPR054305">
    <property type="entry name" value="SwaI"/>
</dbReference>
<evidence type="ECO:0008006" key="3">
    <source>
        <dbReference type="Google" id="ProtNLM"/>
    </source>
</evidence>
<dbReference type="Proteomes" id="UP001497514">
    <property type="component" value="Chromosome"/>
</dbReference>
<name>A0ABP1ENI2_9FLAO</name>
<accession>A0ABP1ENI2</accession>
<proteinExistence type="predicted"/>
<gene>
    <name evidence="1" type="ORF">TD3509T_1423</name>
</gene>
<dbReference type="EMBL" id="OZ038524">
    <property type="protein sequence ID" value="CAL2082817.1"/>
    <property type="molecule type" value="Genomic_DNA"/>
</dbReference>
<dbReference type="RefSeq" id="WP_101903689.1">
    <property type="nucleotide sequence ID" value="NZ_OZ038524.1"/>
</dbReference>
<evidence type="ECO:0000313" key="1">
    <source>
        <dbReference type="EMBL" id="CAL2082817.1"/>
    </source>
</evidence>
<organism evidence="1 2">
    <name type="scientific">Tenacibaculum dicentrarchi</name>
    <dbReference type="NCBI Taxonomy" id="669041"/>
    <lineage>
        <taxon>Bacteria</taxon>
        <taxon>Pseudomonadati</taxon>
        <taxon>Bacteroidota</taxon>
        <taxon>Flavobacteriia</taxon>
        <taxon>Flavobacteriales</taxon>
        <taxon>Flavobacteriaceae</taxon>
        <taxon>Tenacibaculum</taxon>
    </lineage>
</organism>